<keyword evidence="2" id="KW-1185">Reference proteome</keyword>
<evidence type="ECO:0000313" key="2">
    <source>
        <dbReference type="Proteomes" id="UP000001519"/>
    </source>
</evidence>
<dbReference type="GeneTree" id="ENSGT00940000160151"/>
<dbReference type="AlphaFoldDB" id="A0A2I2Z3A6"/>
<name>A0A2I2Z3A6_GORGO</name>
<gene>
    <name evidence="1" type="primary">GRK4</name>
</gene>
<reference evidence="2" key="1">
    <citation type="submission" date="2011-05" db="EMBL/GenBank/DDBJ databases">
        <title>Insights into the evolution of the great apes provided by the gorilla genome.</title>
        <authorList>
            <person name="Scally A."/>
        </authorList>
    </citation>
    <scope>NUCLEOTIDE SEQUENCE [LARGE SCALE GENOMIC DNA]</scope>
</reference>
<dbReference type="EMBL" id="CABD030026781">
    <property type="status" value="NOT_ANNOTATED_CDS"/>
    <property type="molecule type" value="Genomic_DNA"/>
</dbReference>
<proteinExistence type="predicted"/>
<organism evidence="1 2">
    <name type="scientific">Gorilla gorilla gorilla</name>
    <name type="common">Western lowland gorilla</name>
    <dbReference type="NCBI Taxonomy" id="9595"/>
    <lineage>
        <taxon>Eukaryota</taxon>
        <taxon>Metazoa</taxon>
        <taxon>Chordata</taxon>
        <taxon>Craniata</taxon>
        <taxon>Vertebrata</taxon>
        <taxon>Euteleostomi</taxon>
        <taxon>Mammalia</taxon>
        <taxon>Eutheria</taxon>
        <taxon>Euarchontoglires</taxon>
        <taxon>Primates</taxon>
        <taxon>Haplorrhini</taxon>
        <taxon>Catarrhini</taxon>
        <taxon>Hominidae</taxon>
        <taxon>Gorilla</taxon>
    </lineage>
</organism>
<sequence>MELENIVANSLLLKARQVLCIPPQKHQLVQPFSGRPPQSSVQSSVSDLMSPLPASQESWRQSLGPQVPVLATVVLHTPSLLRNC</sequence>
<dbReference type="EMBL" id="CABD030026780">
    <property type="status" value="NOT_ANNOTATED_CDS"/>
    <property type="molecule type" value="Genomic_DNA"/>
</dbReference>
<protein>
    <submittedName>
        <fullName evidence="1">G protein-coupled receptor kinase 4</fullName>
    </submittedName>
</protein>
<dbReference type="Proteomes" id="UP000001519">
    <property type="component" value="Chromosome 4"/>
</dbReference>
<reference evidence="1" key="4">
    <citation type="submission" date="2025-09" db="UniProtKB">
        <authorList>
            <consortium name="Ensembl"/>
        </authorList>
    </citation>
    <scope>IDENTIFICATION</scope>
</reference>
<dbReference type="EMBL" id="CABD030026783">
    <property type="status" value="NOT_ANNOTATED_CDS"/>
    <property type="molecule type" value="Genomic_DNA"/>
</dbReference>
<dbReference type="Ensembl" id="ENSGGOT00000049964.1">
    <property type="protein sequence ID" value="ENSGGOP00000041733.1"/>
    <property type="gene ID" value="ENSGGOG00000011226.3"/>
</dbReference>
<reference evidence="1" key="3">
    <citation type="submission" date="2025-08" db="UniProtKB">
        <authorList>
            <consortium name="Ensembl"/>
        </authorList>
    </citation>
    <scope>IDENTIFICATION</scope>
</reference>
<dbReference type="Bgee" id="ENSGGOG00000011226">
    <property type="expression patterns" value="Expressed in testis and 5 other cell types or tissues"/>
</dbReference>
<reference evidence="1 2" key="2">
    <citation type="journal article" date="2012" name="Nature">
        <title>Insights into hominid evolution from the gorilla genome sequence.</title>
        <authorList>
            <person name="Scally A."/>
            <person name="Dutheil J.Y."/>
            <person name="Hillier L.W."/>
            <person name="Jordan G.E."/>
            <person name="Goodhead I."/>
            <person name="Herrero J."/>
            <person name="Hobolth A."/>
            <person name="Lappalainen T."/>
            <person name="Mailund T."/>
            <person name="Marques-Bonet T."/>
            <person name="McCarthy S."/>
            <person name="Montgomery S.H."/>
            <person name="Schwalie P.C."/>
            <person name="Tang Y.A."/>
            <person name="Ward M.C."/>
            <person name="Xue Y."/>
            <person name="Yngvadottir B."/>
            <person name="Alkan C."/>
            <person name="Andersen L.N."/>
            <person name="Ayub Q."/>
            <person name="Ball E.V."/>
            <person name="Beal K."/>
            <person name="Bradley B.J."/>
            <person name="Chen Y."/>
            <person name="Clee C.M."/>
            <person name="Fitzgerald S."/>
            <person name="Graves T.A."/>
            <person name="Gu Y."/>
            <person name="Heath P."/>
            <person name="Heger A."/>
            <person name="Karakoc E."/>
            <person name="Kolb-Kokocinski A."/>
            <person name="Laird G.K."/>
            <person name="Lunter G."/>
            <person name="Meader S."/>
            <person name="Mort M."/>
            <person name="Mullikin J.C."/>
            <person name="Munch K."/>
            <person name="O'Connor T.D."/>
            <person name="Phillips A.D."/>
            <person name="Prado-Martinez J."/>
            <person name="Rogers A.S."/>
            <person name="Sajjadian S."/>
            <person name="Schmidt D."/>
            <person name="Shaw K."/>
            <person name="Simpson J.T."/>
            <person name="Stenson P.D."/>
            <person name="Turner D.J."/>
            <person name="Vigilant L."/>
            <person name="Vilella A.J."/>
            <person name="Whitener W."/>
            <person name="Zhu B."/>
            <person name="Cooper D.N."/>
            <person name="de Jong P."/>
            <person name="Dermitzakis E.T."/>
            <person name="Eichler E.E."/>
            <person name="Flicek P."/>
            <person name="Goldman N."/>
            <person name="Mundy N.I."/>
            <person name="Ning Z."/>
            <person name="Odom D.T."/>
            <person name="Ponting C.P."/>
            <person name="Quail M.A."/>
            <person name="Ryder O.A."/>
            <person name="Searle S.M."/>
            <person name="Warren W.C."/>
            <person name="Wilson R.K."/>
            <person name="Schierup M.H."/>
            <person name="Rogers J."/>
            <person name="Tyler-Smith C."/>
            <person name="Durbin R."/>
        </authorList>
    </citation>
    <scope>NUCLEOTIDE SEQUENCE [LARGE SCALE GENOMIC DNA]</scope>
</reference>
<dbReference type="EMBL" id="CABD030026782">
    <property type="status" value="NOT_ANNOTATED_CDS"/>
    <property type="molecule type" value="Genomic_DNA"/>
</dbReference>
<evidence type="ECO:0000313" key="1">
    <source>
        <dbReference type="Ensembl" id="ENSGGOP00000041733.1"/>
    </source>
</evidence>
<accession>A0A2I2Z3A6</accession>